<feature type="transmembrane region" description="Helical" evidence="3">
    <location>
        <begin position="55"/>
        <end position="75"/>
    </location>
</feature>
<dbReference type="PROSITE" id="PS50060">
    <property type="entry name" value="MAM_2"/>
    <property type="match status" value="1"/>
</dbReference>
<feature type="domain" description="MAM" evidence="4">
    <location>
        <begin position="474"/>
        <end position="633"/>
    </location>
</feature>
<dbReference type="OrthoDB" id="412155at2759"/>
<dbReference type="SUPFAM" id="SSF49899">
    <property type="entry name" value="Concanavalin A-like lectins/glucanases"/>
    <property type="match status" value="1"/>
</dbReference>
<dbReference type="Gene3D" id="2.60.40.10">
    <property type="entry name" value="Immunoglobulins"/>
    <property type="match status" value="1"/>
</dbReference>
<reference evidence="7" key="1">
    <citation type="submission" date="2025-08" db="UniProtKB">
        <authorList>
            <consortium name="RefSeq"/>
        </authorList>
    </citation>
    <scope>IDENTIFICATION</scope>
    <source>
        <tissue evidence="7">Whole sample</tissue>
    </source>
</reference>
<sequence length="639" mass="69154">MLNMNLIFSIARVIITKEFKKVNSLSLKVCIQNEFYNYHKDIFIVGDRYILKAQAFFFCCSVICLFVLLSVYLSVCKLFTKFKVIVRGLHNTEKQSCEIDKILSLARSPLTYRTDKMATVLYSLVALSTLVHTVLFLSLNLYIHFRSQSLSHEYTRESETLDLLTENCGIGADPWDLENELKEFLKPSPLKEEIFGRKRQLSPLQMMMADLLKAQELVLEQHCINNTRLCVYGAKGDNGLPGLKGVSGEKGDPGPQPQRGFPGRTGSKGDPGLPGQKGDPGARGDAGELGEKGDVGSQGSKGDLGAVGDKGARGDPGVVGVKGEIGTSGLTGDQGGIGDAGVKGQIGSKGTKGVPGDKGDVGPNGLPGKGLDAKCLCKAPKQKSNLIETSITNRVMMACPTGNGTVLNVTWSKDGSSVLPMRMLQEGNDLVLPEVYPGDVGIYKCTARVVDDSGSTVTVQDTFEIRVTLGIGRHNCDFERDLCTWTQSKGDNFDLNRHQGSTLTAMTGPASDHTIGGSPGGYYLYLESSDNQNGDKAVLVSSDFTNSLPICLTFWYHMYGRDTASLEVVLEKQSNSTIWSKSGNQGDEWQRAVVEIPGSRSPYKVLLEVTQGTSYHGDIAVDDIVVLDGPCTKFNKTPQ</sequence>
<evidence type="ECO:0000256" key="3">
    <source>
        <dbReference type="SAM" id="Phobius"/>
    </source>
</evidence>
<proteinExistence type="predicted"/>
<dbReference type="GeneID" id="111117446"/>
<evidence type="ECO:0000259" key="5">
    <source>
        <dbReference type="PROSITE" id="PS50835"/>
    </source>
</evidence>
<organism evidence="6 7">
    <name type="scientific">Crassostrea virginica</name>
    <name type="common">Eastern oyster</name>
    <dbReference type="NCBI Taxonomy" id="6565"/>
    <lineage>
        <taxon>Eukaryota</taxon>
        <taxon>Metazoa</taxon>
        <taxon>Spiralia</taxon>
        <taxon>Lophotrochozoa</taxon>
        <taxon>Mollusca</taxon>
        <taxon>Bivalvia</taxon>
        <taxon>Autobranchia</taxon>
        <taxon>Pteriomorphia</taxon>
        <taxon>Ostreida</taxon>
        <taxon>Ostreoidea</taxon>
        <taxon>Ostreidae</taxon>
        <taxon>Crassostrea</taxon>
    </lineage>
</organism>
<dbReference type="CDD" id="cd00096">
    <property type="entry name" value="Ig"/>
    <property type="match status" value="1"/>
</dbReference>
<keyword evidence="3" id="KW-0812">Transmembrane</keyword>
<feature type="region of interest" description="Disordered" evidence="2">
    <location>
        <begin position="242"/>
        <end position="360"/>
    </location>
</feature>
<dbReference type="InterPro" id="IPR013320">
    <property type="entry name" value="ConA-like_dom_sf"/>
</dbReference>
<dbReference type="CDD" id="cd06263">
    <property type="entry name" value="MAM"/>
    <property type="match status" value="1"/>
</dbReference>
<dbReference type="PANTHER" id="PTHR23282">
    <property type="entry name" value="APICAL ENDOSOMAL GLYCOPROTEIN PRECURSOR"/>
    <property type="match status" value="1"/>
</dbReference>
<dbReference type="GO" id="GO:0016020">
    <property type="term" value="C:membrane"/>
    <property type="evidence" value="ECO:0007669"/>
    <property type="project" value="InterPro"/>
</dbReference>
<evidence type="ECO:0000256" key="2">
    <source>
        <dbReference type="SAM" id="MobiDB-lite"/>
    </source>
</evidence>
<dbReference type="InterPro" id="IPR007110">
    <property type="entry name" value="Ig-like_dom"/>
</dbReference>
<dbReference type="InterPro" id="IPR013783">
    <property type="entry name" value="Ig-like_fold"/>
</dbReference>
<dbReference type="SMART" id="SM00137">
    <property type="entry name" value="MAM"/>
    <property type="match status" value="1"/>
</dbReference>
<name>A0A8B8CAW9_CRAVI</name>
<accession>A0A8B8CAW9</accession>
<dbReference type="RefSeq" id="XP_022312279.1">
    <property type="nucleotide sequence ID" value="XM_022456571.1"/>
</dbReference>
<feature type="transmembrane region" description="Helical" evidence="3">
    <location>
        <begin position="120"/>
        <end position="143"/>
    </location>
</feature>
<dbReference type="FunFam" id="2.60.120.200:FF:000128">
    <property type="entry name" value="enteropeptidase isoform X2"/>
    <property type="match status" value="1"/>
</dbReference>
<feature type="compositionally biased region" description="Gly residues" evidence="2">
    <location>
        <begin position="332"/>
        <end position="341"/>
    </location>
</feature>
<keyword evidence="1" id="KW-0677">Repeat</keyword>
<protein>
    <submittedName>
        <fullName evidence="7">Uncharacterized protein LOC111117446</fullName>
    </submittedName>
</protein>
<dbReference type="PROSITE" id="PS50835">
    <property type="entry name" value="IG_LIKE"/>
    <property type="match status" value="1"/>
</dbReference>
<dbReference type="KEGG" id="cvn:111117446"/>
<dbReference type="InterPro" id="IPR000998">
    <property type="entry name" value="MAM_dom"/>
</dbReference>
<evidence type="ECO:0000259" key="4">
    <source>
        <dbReference type="PROSITE" id="PS50060"/>
    </source>
</evidence>
<feature type="domain" description="Ig-like" evidence="5">
    <location>
        <begin position="380"/>
        <end position="458"/>
    </location>
</feature>
<keyword evidence="3" id="KW-1133">Transmembrane helix</keyword>
<keyword evidence="3" id="KW-0472">Membrane</keyword>
<dbReference type="Pfam" id="PF01391">
    <property type="entry name" value="Collagen"/>
    <property type="match status" value="1"/>
</dbReference>
<dbReference type="InterPro" id="IPR008160">
    <property type="entry name" value="Collagen"/>
</dbReference>
<dbReference type="AlphaFoldDB" id="A0A8B8CAW9"/>
<dbReference type="Pfam" id="PF00629">
    <property type="entry name" value="MAM"/>
    <property type="match status" value="1"/>
</dbReference>
<evidence type="ECO:0000313" key="7">
    <source>
        <dbReference type="RefSeq" id="XP_022312279.1"/>
    </source>
</evidence>
<dbReference type="InterPro" id="IPR036179">
    <property type="entry name" value="Ig-like_dom_sf"/>
</dbReference>
<dbReference type="InterPro" id="IPR051560">
    <property type="entry name" value="MAM_domain-containing"/>
</dbReference>
<feature type="compositionally biased region" description="Basic and acidic residues" evidence="2">
    <location>
        <begin position="280"/>
        <end position="294"/>
    </location>
</feature>
<dbReference type="PROSITE" id="PS00740">
    <property type="entry name" value="MAM_1"/>
    <property type="match status" value="1"/>
</dbReference>
<dbReference type="Gene3D" id="2.60.120.200">
    <property type="match status" value="1"/>
</dbReference>
<gene>
    <name evidence="7" type="primary">LOC111117446</name>
</gene>
<evidence type="ECO:0000256" key="1">
    <source>
        <dbReference type="ARBA" id="ARBA00022737"/>
    </source>
</evidence>
<evidence type="ECO:0000313" key="6">
    <source>
        <dbReference type="Proteomes" id="UP000694844"/>
    </source>
</evidence>
<dbReference type="Proteomes" id="UP000694844">
    <property type="component" value="Chromosome 10"/>
</dbReference>
<dbReference type="PANTHER" id="PTHR23282:SF101">
    <property type="entry name" value="MAM DOMAIN-CONTAINING PROTEIN"/>
    <property type="match status" value="1"/>
</dbReference>
<keyword evidence="6" id="KW-1185">Reference proteome</keyword>
<dbReference type="SUPFAM" id="SSF48726">
    <property type="entry name" value="Immunoglobulin"/>
    <property type="match status" value="1"/>
</dbReference>